<dbReference type="GO" id="GO:0070403">
    <property type="term" value="F:NAD+ binding"/>
    <property type="evidence" value="ECO:0007669"/>
    <property type="project" value="InterPro"/>
</dbReference>
<dbReference type="InterPro" id="IPR050134">
    <property type="entry name" value="NAD-dep_sirtuin_deacylases"/>
</dbReference>
<keyword evidence="2" id="KW-0808">Transferase</keyword>
<feature type="active site" description="Proton acceptor" evidence="4">
    <location>
        <position position="120"/>
    </location>
</feature>
<feature type="binding site" evidence="4">
    <location>
        <position position="153"/>
    </location>
    <ligand>
        <name>Zn(2+)</name>
        <dbReference type="ChEBI" id="CHEBI:29105"/>
    </ligand>
</feature>
<accession>A0A7W7SWH7</accession>
<evidence type="ECO:0000256" key="3">
    <source>
        <dbReference type="ARBA" id="ARBA00023027"/>
    </source>
</evidence>
<dbReference type="GO" id="GO:0046872">
    <property type="term" value="F:metal ion binding"/>
    <property type="evidence" value="ECO:0007669"/>
    <property type="project" value="UniProtKB-KW"/>
</dbReference>
<dbReference type="Gene3D" id="3.40.50.1220">
    <property type="entry name" value="TPP-binding domain"/>
    <property type="match status" value="1"/>
</dbReference>
<feature type="binding site" evidence="4">
    <location>
        <position position="128"/>
    </location>
    <ligand>
        <name>Zn(2+)</name>
        <dbReference type="ChEBI" id="CHEBI:29105"/>
    </ligand>
</feature>
<proteinExistence type="predicted"/>
<evidence type="ECO:0000256" key="4">
    <source>
        <dbReference type="PROSITE-ProRule" id="PRU00236"/>
    </source>
</evidence>
<keyword evidence="7" id="KW-1185">Reference proteome</keyword>
<evidence type="ECO:0000256" key="1">
    <source>
        <dbReference type="ARBA" id="ARBA00012928"/>
    </source>
</evidence>
<feature type="domain" description="Deacetylase sirtuin-type" evidence="5">
    <location>
        <begin position="1"/>
        <end position="252"/>
    </location>
</feature>
<evidence type="ECO:0000313" key="7">
    <source>
        <dbReference type="Proteomes" id="UP000578819"/>
    </source>
</evidence>
<keyword evidence="6" id="KW-0378">Hydrolase</keyword>
<dbReference type="Proteomes" id="UP000578819">
    <property type="component" value="Unassembled WGS sequence"/>
</dbReference>
<dbReference type="PANTHER" id="PTHR11085:SF4">
    <property type="entry name" value="NAD-DEPENDENT PROTEIN DEACYLASE"/>
    <property type="match status" value="1"/>
</dbReference>
<evidence type="ECO:0000256" key="2">
    <source>
        <dbReference type="ARBA" id="ARBA00022679"/>
    </source>
</evidence>
<keyword evidence="4" id="KW-0479">Metal-binding</keyword>
<dbReference type="EC" id="2.3.1.286" evidence="1"/>
<dbReference type="CDD" id="cd01407">
    <property type="entry name" value="SIR2-fam"/>
    <property type="match status" value="1"/>
</dbReference>
<dbReference type="PROSITE" id="PS50305">
    <property type="entry name" value="SIRTUIN"/>
    <property type="match status" value="1"/>
</dbReference>
<dbReference type="InterPro" id="IPR026591">
    <property type="entry name" value="Sirtuin_cat_small_dom_sf"/>
</dbReference>
<organism evidence="6 7">
    <name type="scientific">Micromonospora polyrhachis</name>
    <dbReference type="NCBI Taxonomy" id="1282883"/>
    <lineage>
        <taxon>Bacteria</taxon>
        <taxon>Bacillati</taxon>
        <taxon>Actinomycetota</taxon>
        <taxon>Actinomycetes</taxon>
        <taxon>Micromonosporales</taxon>
        <taxon>Micromonosporaceae</taxon>
        <taxon>Micromonospora</taxon>
    </lineage>
</organism>
<dbReference type="InterPro" id="IPR029035">
    <property type="entry name" value="DHS-like_NAD/FAD-binding_dom"/>
</dbReference>
<dbReference type="InterPro" id="IPR003000">
    <property type="entry name" value="Sirtuin"/>
</dbReference>
<keyword evidence="3" id="KW-0520">NAD</keyword>
<dbReference type="Gene3D" id="3.30.1600.10">
    <property type="entry name" value="SIR2/SIRT2 'Small Domain"/>
    <property type="match status" value="1"/>
</dbReference>
<dbReference type="RefSeq" id="WP_184538386.1">
    <property type="nucleotide sequence ID" value="NZ_JACHJW010000001.1"/>
</dbReference>
<evidence type="ECO:0000313" key="6">
    <source>
        <dbReference type="EMBL" id="MBB4962272.1"/>
    </source>
</evidence>
<reference evidence="6 7" key="1">
    <citation type="submission" date="2020-08" db="EMBL/GenBank/DDBJ databases">
        <title>Sequencing the genomes of 1000 actinobacteria strains.</title>
        <authorList>
            <person name="Klenk H.-P."/>
        </authorList>
    </citation>
    <scope>NUCLEOTIDE SEQUENCE [LARGE SCALE GENOMIC DNA]</scope>
    <source>
        <strain evidence="6 7">DSM 45886</strain>
    </source>
</reference>
<dbReference type="SUPFAM" id="SSF52467">
    <property type="entry name" value="DHS-like NAD/FAD-binding domain"/>
    <property type="match status" value="1"/>
</dbReference>
<dbReference type="Pfam" id="PF02146">
    <property type="entry name" value="SIR2"/>
    <property type="match status" value="1"/>
</dbReference>
<protein>
    <recommendedName>
        <fullName evidence="1">protein acetyllysine N-acetyltransferase</fullName>
        <ecNumber evidence="1">2.3.1.286</ecNumber>
    </recommendedName>
</protein>
<dbReference type="AlphaFoldDB" id="A0A7W7SWH7"/>
<dbReference type="GO" id="GO:0016787">
    <property type="term" value="F:hydrolase activity"/>
    <property type="evidence" value="ECO:0007669"/>
    <property type="project" value="UniProtKB-KW"/>
</dbReference>
<feature type="binding site" evidence="4">
    <location>
        <position position="156"/>
    </location>
    <ligand>
        <name>Zn(2+)</name>
        <dbReference type="ChEBI" id="CHEBI:29105"/>
    </ligand>
</feature>
<name>A0A7W7SWH7_9ACTN</name>
<keyword evidence="4" id="KW-0862">Zinc</keyword>
<sequence length="260" mass="27818">MTRAISDWAYGVSRVAVMTGAGISTDSGIPDYRGPDGVWTRDPAAAEVFTYPHFMAERAVRVRFWRRYLHHAAWHAEPNVAHRALAELECSDLAVRIVTQNIDGLHQKAGNTARKVLELHGSMRTVVCTRCRVRTPAAETLARVAEGTDDPACTSCGGILKLGVVMFGERLDPGILDHAQRIAVASQLLLVVGSSLRVEPAASLCAVAVDAGARLVIVNRDPTPYDYLAVNVVREPIGTALPRIVAALAGVTASPPTLGP</sequence>
<dbReference type="GO" id="GO:0017136">
    <property type="term" value="F:histone deacetylase activity, NAD-dependent"/>
    <property type="evidence" value="ECO:0007669"/>
    <property type="project" value="TreeGrafter"/>
</dbReference>
<dbReference type="InterPro" id="IPR026590">
    <property type="entry name" value="Ssirtuin_cat_dom"/>
</dbReference>
<dbReference type="PANTHER" id="PTHR11085">
    <property type="entry name" value="NAD-DEPENDENT PROTEIN DEACYLASE SIRTUIN-5, MITOCHONDRIAL-RELATED"/>
    <property type="match status" value="1"/>
</dbReference>
<dbReference type="EMBL" id="JACHJW010000001">
    <property type="protein sequence ID" value="MBB4962272.1"/>
    <property type="molecule type" value="Genomic_DNA"/>
</dbReference>
<evidence type="ECO:0000259" key="5">
    <source>
        <dbReference type="PROSITE" id="PS50305"/>
    </source>
</evidence>
<gene>
    <name evidence="6" type="ORF">FHR38_006005</name>
</gene>
<comment type="caution">
    <text evidence="6">The sequence shown here is derived from an EMBL/GenBank/DDBJ whole genome shotgun (WGS) entry which is preliminary data.</text>
</comment>
<feature type="binding site" evidence="4">
    <location>
        <position position="131"/>
    </location>
    <ligand>
        <name>Zn(2+)</name>
        <dbReference type="ChEBI" id="CHEBI:29105"/>
    </ligand>
</feature>